<reference evidence="1" key="3">
    <citation type="submission" date="2023-06" db="EMBL/GenBank/DDBJ databases">
        <authorList>
            <person name="Lucena T."/>
            <person name="Sun Q."/>
        </authorList>
    </citation>
    <scope>NUCLEOTIDE SEQUENCE</scope>
    <source>
        <strain evidence="1">CECT 7226</strain>
    </source>
</reference>
<evidence type="ECO:0000313" key="2">
    <source>
        <dbReference type="EMBL" id="MDN3702736.1"/>
    </source>
</evidence>
<keyword evidence="3" id="KW-1185">Reference proteome</keyword>
<evidence type="ECO:0000313" key="1">
    <source>
        <dbReference type="EMBL" id="MDN3701831.1"/>
    </source>
</evidence>
<accession>A0ABT8CN27</accession>
<dbReference type="Proteomes" id="UP001223712">
    <property type="component" value="Unassembled WGS sequence"/>
</dbReference>
<comment type="caution">
    <text evidence="1">The sequence shown here is derived from an EMBL/GenBank/DDBJ whole genome shotgun (WGS) entry which is preliminary data.</text>
</comment>
<protein>
    <submittedName>
        <fullName evidence="1">Uncharacterized protein</fullName>
    </submittedName>
</protein>
<proteinExistence type="predicted"/>
<evidence type="ECO:0000313" key="3">
    <source>
        <dbReference type="Proteomes" id="UP001223712"/>
    </source>
</evidence>
<dbReference type="RefSeq" id="WP_261840316.1">
    <property type="nucleotide sequence ID" value="NZ_AP025459.1"/>
</dbReference>
<name>A0ABT8CN27_9VIBR</name>
<dbReference type="EMBL" id="JAUFQY010000002">
    <property type="protein sequence ID" value="MDN3702736.1"/>
    <property type="molecule type" value="Genomic_DNA"/>
</dbReference>
<reference evidence="1" key="1">
    <citation type="journal article" date="2014" name="Int. J. Syst. Evol. Microbiol.">
        <title>Complete genome of a new Firmicutes species belonging to the dominant human colonic microbiota ('Ruminococcus bicirculans') reveals two chromosomes and a selective capacity to utilize plant glucans.</title>
        <authorList>
            <consortium name="NISC Comparative Sequencing Program"/>
            <person name="Wegmann U."/>
            <person name="Louis P."/>
            <person name="Goesmann A."/>
            <person name="Henrissat B."/>
            <person name="Duncan S.H."/>
            <person name="Flint H.J."/>
        </authorList>
    </citation>
    <scope>NUCLEOTIDE SEQUENCE</scope>
    <source>
        <strain evidence="1">CECT 7226</strain>
    </source>
</reference>
<dbReference type="EMBL" id="JAUFQY010000002">
    <property type="protein sequence ID" value="MDN3701831.1"/>
    <property type="molecule type" value="Genomic_DNA"/>
</dbReference>
<reference evidence="3" key="2">
    <citation type="journal article" date="2019" name="Int. J. Syst. Evol. Microbiol.">
        <title>The Global Catalogue of Microorganisms (GCM) 10K type strain sequencing project: providing services to taxonomists for standard genome sequencing and annotation.</title>
        <authorList>
            <consortium name="The Broad Institute Genomics Platform"/>
            <consortium name="The Broad Institute Genome Sequencing Center for Infectious Disease"/>
            <person name="Wu L."/>
            <person name="Ma J."/>
        </authorList>
    </citation>
    <scope>NUCLEOTIDE SEQUENCE [LARGE SCALE GENOMIC DNA]</scope>
    <source>
        <strain evidence="3">CECT 7226</strain>
    </source>
</reference>
<gene>
    <name evidence="1" type="ORF">QWY96_14720</name>
    <name evidence="2" type="ORF">QWY96_20800</name>
</gene>
<sequence length="53" mass="5573">MFSVDDRVVATKGVELGEMVVVGLSAGGGYVHVTTVEGTIMMLTYPAKDLKKA</sequence>
<organism evidence="1 3">
    <name type="scientific">Vibrio artabrorum</name>
    <dbReference type="NCBI Taxonomy" id="446374"/>
    <lineage>
        <taxon>Bacteria</taxon>
        <taxon>Pseudomonadati</taxon>
        <taxon>Pseudomonadota</taxon>
        <taxon>Gammaproteobacteria</taxon>
        <taxon>Vibrionales</taxon>
        <taxon>Vibrionaceae</taxon>
        <taxon>Vibrio</taxon>
    </lineage>
</organism>